<feature type="binding site" evidence="12">
    <location>
        <position position="68"/>
    </location>
    <ligand>
        <name>Mg(2+)</name>
        <dbReference type="ChEBI" id="CHEBI:18420"/>
        <label>2</label>
    </ligand>
</feature>
<sequence>MITILGIDPGYGTIGYGVVRFDNMKFTPVQYGAAKTAPGIPMHLRLCEIYDDICTLVDTFHPDEVAIEELFFSKNVTTGIQVAQARGVILLALAQKGLHPVSYTPNQVKLSVVGYGGAEKKQVMEMTKSILHLTKLPRPDDAADALALAICHGHSRQAMRYEGLL</sequence>
<evidence type="ECO:0000256" key="6">
    <source>
        <dbReference type="ARBA" id="ARBA00022763"/>
    </source>
</evidence>
<dbReference type="Gene3D" id="3.30.420.10">
    <property type="entry name" value="Ribonuclease H-like superfamily/Ribonuclease H"/>
    <property type="match status" value="1"/>
</dbReference>
<comment type="caution">
    <text evidence="14">The sequence shown here is derived from an EMBL/GenBank/DDBJ whole genome shotgun (WGS) entry which is preliminary data.</text>
</comment>
<dbReference type="RefSeq" id="WP_337764176.1">
    <property type="nucleotide sequence ID" value="NZ_BLYJ01000018.1"/>
</dbReference>
<dbReference type="InterPro" id="IPR002176">
    <property type="entry name" value="X-over_junc_endoDNase_RuvC"/>
</dbReference>
<proteinExistence type="inferred from homology"/>
<evidence type="ECO:0000256" key="8">
    <source>
        <dbReference type="ARBA" id="ARBA00022842"/>
    </source>
</evidence>
<comment type="catalytic activity">
    <reaction evidence="12">
        <text>Endonucleolytic cleavage at a junction such as a reciprocal single-stranded crossover between two homologous DNA duplexes (Holliday junction).</text>
        <dbReference type="EC" id="3.1.21.10"/>
    </reaction>
</comment>
<dbReference type="NCBIfam" id="TIGR00228">
    <property type="entry name" value="ruvC"/>
    <property type="match status" value="1"/>
</dbReference>
<dbReference type="NCBIfam" id="NF000711">
    <property type="entry name" value="PRK00039.2-1"/>
    <property type="match status" value="1"/>
</dbReference>
<keyword evidence="8 12" id="KW-0460">Magnesium</keyword>
<keyword evidence="5 12" id="KW-0255">Endonuclease</keyword>
<evidence type="ECO:0000256" key="4">
    <source>
        <dbReference type="ARBA" id="ARBA00022723"/>
    </source>
</evidence>
<organism evidence="14 15">
    <name type="scientific">Butyricicoccus faecihominis</name>
    <dbReference type="NCBI Taxonomy" id="1712515"/>
    <lineage>
        <taxon>Bacteria</taxon>
        <taxon>Bacillati</taxon>
        <taxon>Bacillota</taxon>
        <taxon>Clostridia</taxon>
        <taxon>Eubacteriales</taxon>
        <taxon>Butyricicoccaceae</taxon>
        <taxon>Butyricicoccus</taxon>
    </lineage>
</organism>
<keyword evidence="15" id="KW-1185">Reference proteome</keyword>
<dbReference type="PANTHER" id="PTHR30194">
    <property type="entry name" value="CROSSOVER JUNCTION ENDODEOXYRIBONUCLEASE RUVC"/>
    <property type="match status" value="1"/>
</dbReference>
<dbReference type="Pfam" id="PF02075">
    <property type="entry name" value="RuvC"/>
    <property type="match status" value="1"/>
</dbReference>
<dbReference type="SUPFAM" id="SSF53098">
    <property type="entry name" value="Ribonuclease H-like"/>
    <property type="match status" value="1"/>
</dbReference>
<feature type="binding site" evidence="12">
    <location>
        <position position="141"/>
    </location>
    <ligand>
        <name>Mg(2+)</name>
        <dbReference type="ChEBI" id="CHEBI:18420"/>
        <label>1</label>
    </ligand>
</feature>
<comment type="subunit">
    <text evidence="12">Homodimer which binds Holliday junction (HJ) DNA. The HJ becomes 2-fold symmetrical on binding to RuvC with unstacked arms; it has a different conformation from HJ DNA in complex with RuvA. In the full resolvosome a probable DNA-RuvA(4)-RuvB(12)-RuvC(2) complex forms which resolves the HJ.</text>
</comment>
<gene>
    <name evidence="12 14" type="primary">ruvC</name>
    <name evidence="14" type="ORF">BUFA31_16300</name>
</gene>
<dbReference type="HAMAP" id="MF_00034">
    <property type="entry name" value="RuvC"/>
    <property type="match status" value="1"/>
</dbReference>
<keyword evidence="11 12" id="KW-0234">DNA repair</keyword>
<dbReference type="PRINTS" id="PR00696">
    <property type="entry name" value="RSOLVASERUVC"/>
</dbReference>
<keyword evidence="9 12" id="KW-0238">DNA-binding</keyword>
<name>A0ABQ1E0I5_9FIRM</name>
<dbReference type="InterPro" id="IPR020563">
    <property type="entry name" value="X-over_junc_endoDNase_Mg_BS"/>
</dbReference>
<dbReference type="EMBL" id="BLYJ01000018">
    <property type="protein sequence ID" value="GFO88466.1"/>
    <property type="molecule type" value="Genomic_DNA"/>
</dbReference>
<evidence type="ECO:0000313" key="14">
    <source>
        <dbReference type="EMBL" id="GFO88466.1"/>
    </source>
</evidence>
<dbReference type="EC" id="3.1.21.10" evidence="12 13"/>
<feature type="binding site" evidence="12">
    <location>
        <position position="8"/>
    </location>
    <ligand>
        <name>Mg(2+)</name>
        <dbReference type="ChEBI" id="CHEBI:18420"/>
        <label>1</label>
    </ligand>
</feature>
<comment type="similarity">
    <text evidence="1 12">Belongs to the RuvC family.</text>
</comment>
<feature type="active site" evidence="12">
    <location>
        <position position="68"/>
    </location>
</feature>
<keyword evidence="10 12" id="KW-0233">DNA recombination</keyword>
<dbReference type="InterPro" id="IPR012337">
    <property type="entry name" value="RNaseH-like_sf"/>
</dbReference>
<comment type="subcellular location">
    <subcellularLocation>
        <location evidence="12">Cytoplasm</location>
    </subcellularLocation>
</comment>
<keyword evidence="7 12" id="KW-0378">Hydrolase</keyword>
<feature type="active site" evidence="12">
    <location>
        <position position="8"/>
    </location>
</feature>
<evidence type="ECO:0000256" key="5">
    <source>
        <dbReference type="ARBA" id="ARBA00022759"/>
    </source>
</evidence>
<comment type="cofactor">
    <cofactor evidence="12">
        <name>Mg(2+)</name>
        <dbReference type="ChEBI" id="CHEBI:18420"/>
    </cofactor>
    <text evidence="12">Binds 2 Mg(2+) ion per subunit.</text>
</comment>
<dbReference type="Proteomes" id="UP000620147">
    <property type="component" value="Unassembled WGS sequence"/>
</dbReference>
<evidence type="ECO:0000256" key="7">
    <source>
        <dbReference type="ARBA" id="ARBA00022801"/>
    </source>
</evidence>
<evidence type="ECO:0000256" key="12">
    <source>
        <dbReference type="HAMAP-Rule" id="MF_00034"/>
    </source>
</evidence>
<keyword evidence="3 12" id="KW-0540">Nuclease</keyword>
<accession>A0ABQ1E0I5</accession>
<dbReference type="PROSITE" id="PS01321">
    <property type="entry name" value="RUVC"/>
    <property type="match status" value="1"/>
</dbReference>
<dbReference type="PANTHER" id="PTHR30194:SF3">
    <property type="entry name" value="CROSSOVER JUNCTION ENDODEOXYRIBONUCLEASE RUVC"/>
    <property type="match status" value="1"/>
</dbReference>
<keyword evidence="4 12" id="KW-0479">Metal-binding</keyword>
<evidence type="ECO:0000256" key="2">
    <source>
        <dbReference type="ARBA" id="ARBA00022490"/>
    </source>
</evidence>
<evidence type="ECO:0000313" key="15">
    <source>
        <dbReference type="Proteomes" id="UP000620147"/>
    </source>
</evidence>
<comment type="function">
    <text evidence="12">The RuvA-RuvB-RuvC complex processes Holliday junction (HJ) DNA during genetic recombination and DNA repair. Endonuclease that resolves HJ intermediates. Cleaves cruciform DNA by making single-stranded nicks across the HJ at symmetrical positions within the homologous arms, yielding a 5'-phosphate and a 3'-hydroxyl group; requires a central core of homology in the junction. The consensus cleavage sequence is 5'-(A/T)TT(C/G)-3'. Cleavage occurs on the 3'-side of the TT dinucleotide at the point of strand exchange. HJ branch migration catalyzed by RuvA-RuvB allows RuvC to scan DNA until it finds its consensus sequence, where it cleaves and resolves the cruciform DNA.</text>
</comment>
<protein>
    <recommendedName>
        <fullName evidence="12 13">Crossover junction endodeoxyribonuclease RuvC</fullName>
        <ecNumber evidence="12 13">3.1.21.10</ecNumber>
    </recommendedName>
    <alternativeName>
        <fullName evidence="12">Holliday junction nuclease RuvC</fullName>
    </alternativeName>
    <alternativeName>
        <fullName evidence="12">Holliday junction resolvase RuvC</fullName>
    </alternativeName>
</protein>
<dbReference type="CDD" id="cd16962">
    <property type="entry name" value="RuvC"/>
    <property type="match status" value="1"/>
</dbReference>
<reference evidence="14 15" key="1">
    <citation type="submission" date="2020-06" db="EMBL/GenBank/DDBJ databases">
        <title>Characterization of fructooligosaccharide metabolism and fructooligosaccharide-degrading enzymes in human commensal butyrate producers.</title>
        <authorList>
            <person name="Tanno H."/>
            <person name="Fujii T."/>
            <person name="Hirano K."/>
            <person name="Maeno S."/>
            <person name="Tonozuka T."/>
            <person name="Sakamoto M."/>
            <person name="Ohkuma M."/>
            <person name="Tochio T."/>
            <person name="Endo A."/>
        </authorList>
    </citation>
    <scope>NUCLEOTIDE SEQUENCE [LARGE SCALE GENOMIC DNA]</scope>
    <source>
        <strain evidence="14 15">JCM 31056</strain>
    </source>
</reference>
<keyword evidence="2 12" id="KW-0963">Cytoplasm</keyword>
<feature type="active site" evidence="12">
    <location>
        <position position="141"/>
    </location>
</feature>
<evidence type="ECO:0000256" key="3">
    <source>
        <dbReference type="ARBA" id="ARBA00022722"/>
    </source>
</evidence>
<evidence type="ECO:0000256" key="1">
    <source>
        <dbReference type="ARBA" id="ARBA00009518"/>
    </source>
</evidence>
<keyword evidence="6 12" id="KW-0227">DNA damage</keyword>
<evidence type="ECO:0000256" key="11">
    <source>
        <dbReference type="ARBA" id="ARBA00023204"/>
    </source>
</evidence>
<evidence type="ECO:0000256" key="13">
    <source>
        <dbReference type="NCBIfam" id="TIGR00228"/>
    </source>
</evidence>
<dbReference type="InterPro" id="IPR036397">
    <property type="entry name" value="RNaseH_sf"/>
</dbReference>
<evidence type="ECO:0000256" key="10">
    <source>
        <dbReference type="ARBA" id="ARBA00023172"/>
    </source>
</evidence>
<evidence type="ECO:0000256" key="9">
    <source>
        <dbReference type="ARBA" id="ARBA00023125"/>
    </source>
</evidence>